<sequence>MTDIREEIAVVFQPVVDLWSGRVLGHEALARRRGREADGFLPLKRAAQRARQLPAVLEEAQRLALQAAPARPGGTLLFLNVNPALFTALLTEGLPAGLAWRDLVLEIPESEADFATWADRARQARKLGAAVALDDWGVGQADPLRLLRLEPEWIKIDRALVQGVGHDPAADRLLELLVRWTAPTAVRLVAEGVELPAQAETLLRLGIRYGQGFGLAAPEAGWRTYVPVPDPDGHRLAGLHHRPLAQAVAESLRDARLSRLESRQELLAGAMEPALDAFLARLTEPPFNAVVTDAATARELRTAVRAHLGNLLRGRLDISDVRAAERVATVHQAWGVNLAWYVSAHRRLTADLARQLRATGGEDLVPIVEDVMAWDLDQTVDATQQLLDIDPVTGVLTRGAFWARATHELGTARHEGRPFCLGVLALDGLEAVAAARGQRAADHLLGEVGRTLSGWLARGVLVGRLSGAGFGVVLPLPPARARRQLTGAVQALAATTPVLHVRWGLAALGNGHDLDSLYAQADTRALANGQARRTAES</sequence>
<dbReference type="Proteomes" id="UP000503399">
    <property type="component" value="Chromosome"/>
</dbReference>
<evidence type="ECO:0000259" key="4">
    <source>
        <dbReference type="PROSITE" id="PS50887"/>
    </source>
</evidence>
<dbReference type="Gene3D" id="3.20.20.450">
    <property type="entry name" value="EAL domain"/>
    <property type="match status" value="1"/>
</dbReference>
<dbReference type="CDD" id="cd01068">
    <property type="entry name" value="globin_sensor"/>
    <property type="match status" value="1"/>
</dbReference>
<dbReference type="GO" id="GO:0020037">
    <property type="term" value="F:heme binding"/>
    <property type="evidence" value="ECO:0007669"/>
    <property type="project" value="InterPro"/>
</dbReference>
<feature type="domain" description="GGDEF" evidence="4">
    <location>
        <begin position="417"/>
        <end position="537"/>
    </location>
</feature>
<dbReference type="CDD" id="cd01948">
    <property type="entry name" value="EAL"/>
    <property type="match status" value="1"/>
</dbReference>
<accession>A0A6F8ZCW7</accession>
<keyword evidence="6" id="KW-1185">Reference proteome</keyword>
<dbReference type="GO" id="GO:0071111">
    <property type="term" value="F:cyclic-guanylate-specific phosphodiesterase activity"/>
    <property type="evidence" value="ECO:0007669"/>
    <property type="project" value="InterPro"/>
</dbReference>
<dbReference type="InterPro" id="IPR001633">
    <property type="entry name" value="EAL_dom"/>
</dbReference>
<dbReference type="InterPro" id="IPR050706">
    <property type="entry name" value="Cyclic-di-GMP_PDE-like"/>
</dbReference>
<dbReference type="Gene3D" id="1.10.490.10">
    <property type="entry name" value="Globins"/>
    <property type="match status" value="1"/>
</dbReference>
<evidence type="ECO:0000256" key="1">
    <source>
        <dbReference type="ARBA" id="ARBA00015125"/>
    </source>
</evidence>
<dbReference type="KEGG" id="hfv:R50_0212"/>
<dbReference type="PROSITE" id="PS50883">
    <property type="entry name" value="EAL"/>
    <property type="match status" value="1"/>
</dbReference>
<protein>
    <recommendedName>
        <fullName evidence="1">Diguanylate cyclase DosC</fullName>
    </recommendedName>
    <alternativeName>
        <fullName evidence="2">Direct oxygen-sensing cyclase</fullName>
    </alternativeName>
</protein>
<reference evidence="5 6" key="1">
    <citation type="submission" date="2020-02" db="EMBL/GenBank/DDBJ databases">
        <authorList>
            <person name="Hogendoorn C."/>
        </authorList>
    </citation>
    <scope>NUCLEOTIDE SEQUENCE [LARGE SCALE GENOMIC DNA]</scope>
    <source>
        <strain evidence="5">R501</strain>
    </source>
</reference>
<evidence type="ECO:0000313" key="5">
    <source>
        <dbReference type="EMBL" id="CAB1127718.1"/>
    </source>
</evidence>
<proteinExistence type="predicted"/>
<dbReference type="SUPFAM" id="SSF55073">
    <property type="entry name" value="Nucleotide cyclase"/>
    <property type="match status" value="1"/>
</dbReference>
<dbReference type="AlphaFoldDB" id="A0A6F8ZCW7"/>
<dbReference type="InterPro" id="IPR044398">
    <property type="entry name" value="Globin-sensor_dom"/>
</dbReference>
<dbReference type="EMBL" id="LR778114">
    <property type="protein sequence ID" value="CAB1127718.1"/>
    <property type="molecule type" value="Genomic_DNA"/>
</dbReference>
<dbReference type="InterPro" id="IPR039379">
    <property type="entry name" value="Protoglobin_sensor_dom"/>
</dbReference>
<dbReference type="InterPro" id="IPR035919">
    <property type="entry name" value="EAL_sf"/>
</dbReference>
<dbReference type="SUPFAM" id="SSF46458">
    <property type="entry name" value="Globin-like"/>
    <property type="match status" value="1"/>
</dbReference>
<feature type="domain" description="EAL" evidence="3">
    <location>
        <begin position="1"/>
        <end position="232"/>
    </location>
</feature>
<evidence type="ECO:0000313" key="6">
    <source>
        <dbReference type="Proteomes" id="UP000503399"/>
    </source>
</evidence>
<dbReference type="InterPro" id="IPR012292">
    <property type="entry name" value="Globin/Proto"/>
</dbReference>
<dbReference type="Pfam" id="PF11563">
    <property type="entry name" value="Protoglobin"/>
    <property type="match status" value="1"/>
</dbReference>
<evidence type="ECO:0000259" key="3">
    <source>
        <dbReference type="PROSITE" id="PS50883"/>
    </source>
</evidence>
<dbReference type="Gene3D" id="3.30.70.270">
    <property type="match status" value="1"/>
</dbReference>
<dbReference type="Pfam" id="PF00990">
    <property type="entry name" value="GGDEF"/>
    <property type="match status" value="1"/>
</dbReference>
<dbReference type="PANTHER" id="PTHR33121:SF70">
    <property type="entry name" value="SIGNALING PROTEIN YKOW"/>
    <property type="match status" value="1"/>
</dbReference>
<dbReference type="SMART" id="SM00052">
    <property type="entry name" value="EAL"/>
    <property type="match status" value="1"/>
</dbReference>
<dbReference type="PROSITE" id="PS50887">
    <property type="entry name" value="GGDEF"/>
    <property type="match status" value="1"/>
</dbReference>
<gene>
    <name evidence="5" type="ORF">R50_0212</name>
</gene>
<dbReference type="SMART" id="SM00267">
    <property type="entry name" value="GGDEF"/>
    <property type="match status" value="1"/>
</dbReference>
<organism evidence="5 6">
    <name type="scientific">Candidatus Hydrogenisulfobacillus filiaventi</name>
    <dbReference type="NCBI Taxonomy" id="2707344"/>
    <lineage>
        <taxon>Bacteria</taxon>
        <taxon>Bacillati</taxon>
        <taxon>Bacillota</taxon>
        <taxon>Clostridia</taxon>
        <taxon>Eubacteriales</taxon>
        <taxon>Clostridiales Family XVII. Incertae Sedis</taxon>
        <taxon>Candidatus Hydrogenisulfobacillus</taxon>
    </lineage>
</organism>
<dbReference type="PANTHER" id="PTHR33121">
    <property type="entry name" value="CYCLIC DI-GMP PHOSPHODIESTERASE PDEF"/>
    <property type="match status" value="1"/>
</dbReference>
<dbReference type="SUPFAM" id="SSF141868">
    <property type="entry name" value="EAL domain-like"/>
    <property type="match status" value="1"/>
</dbReference>
<dbReference type="InterPro" id="IPR043128">
    <property type="entry name" value="Rev_trsase/Diguanyl_cyclase"/>
</dbReference>
<dbReference type="InterPro" id="IPR009050">
    <property type="entry name" value="Globin-like_sf"/>
</dbReference>
<dbReference type="InterPro" id="IPR000160">
    <property type="entry name" value="GGDEF_dom"/>
</dbReference>
<evidence type="ECO:0000256" key="2">
    <source>
        <dbReference type="ARBA" id="ARBA00029839"/>
    </source>
</evidence>
<dbReference type="GO" id="GO:0019825">
    <property type="term" value="F:oxygen binding"/>
    <property type="evidence" value="ECO:0007669"/>
    <property type="project" value="InterPro"/>
</dbReference>
<dbReference type="Pfam" id="PF00563">
    <property type="entry name" value="EAL"/>
    <property type="match status" value="1"/>
</dbReference>
<dbReference type="InterPro" id="IPR029787">
    <property type="entry name" value="Nucleotide_cyclase"/>
</dbReference>
<name>A0A6F8ZCW7_9FIRM</name>